<feature type="domain" description="DUF4378" evidence="2">
    <location>
        <begin position="362"/>
        <end position="521"/>
    </location>
</feature>
<reference evidence="3 4" key="1">
    <citation type="journal article" date="2017" name="Nat. Commun.">
        <title>Genome assembly with in vitro proximity ligation data and whole-genome triplication in lettuce.</title>
        <authorList>
            <person name="Reyes-Chin-Wo S."/>
            <person name="Wang Z."/>
            <person name="Yang X."/>
            <person name="Kozik A."/>
            <person name="Arikit S."/>
            <person name="Song C."/>
            <person name="Xia L."/>
            <person name="Froenicke L."/>
            <person name="Lavelle D.O."/>
            <person name="Truco M.J."/>
            <person name="Xia R."/>
            <person name="Zhu S."/>
            <person name="Xu C."/>
            <person name="Xu H."/>
            <person name="Xu X."/>
            <person name="Cox K."/>
            <person name="Korf I."/>
            <person name="Meyers B.C."/>
            <person name="Michelmore R.W."/>
        </authorList>
    </citation>
    <scope>NUCLEOTIDE SEQUENCE [LARGE SCALE GENOMIC DNA]</scope>
    <source>
        <strain evidence="4">cv. Salinas</strain>
        <tissue evidence="3">Seedlings</tissue>
    </source>
</reference>
<dbReference type="PANTHER" id="PTHR47071:SF2">
    <property type="entry name" value="PROTEIN TRM32"/>
    <property type="match status" value="1"/>
</dbReference>
<protein>
    <recommendedName>
        <fullName evidence="2">DUF4378 domain-containing protein</fullName>
    </recommendedName>
</protein>
<accession>A0A9R1WX71</accession>
<dbReference type="Gramene" id="rna-gnl|WGS:NBSK|LSAT_8X73101_mrna">
    <property type="protein sequence ID" value="cds-PLY62617.1"/>
    <property type="gene ID" value="gene-LSAT_8X73101"/>
</dbReference>
<keyword evidence="4" id="KW-1185">Reference proteome</keyword>
<sequence length="523" mass="60637">MGKLFCTEDEDHFNNTHPGCMSGVFPVLDYQNWHSNVKKILPHRKQAKQQRTNGGILHDQDSFETSQLSSGKRSFIQTDKSNRKHNSHTRSIKDRLKSLVSEDTLKNEHKKRGRMLQRTYSIHHLETDEWVHYANSEEFSEKKPDKNDTNKEIKDYVDILENSRILLDGLQVSLTKAKLTKSGSFPSMLGSRNLRPSKLKHKLNEFYSMPKNKKDTDNWARKLDLSKLESLMIELNDQQDGENMEGDLNNGSVMSIKRICSLNERHPQLFENGDTKEAILCSFRSLKLTNHISNSDFQLTDFCSLPIEEESGQKTQDIKSNSSSQEENHHLEFHISQGLKPLCVSEEGIKSVNTHDQNDEYFNYVREVLEQSGFIKNGFEQTWYSSNQLLNPSVFQGIESQYQCDPESFEEQVIKLSHDLHRCELVDETLLKLYERSFSYYPKALSYSCHLSPAPSGKLVLEEVWKSVSRLLKLNPNKDQSFEYIVWWDLNVGGDWMNLQMESECIALELEDMIFNELLGEVF</sequence>
<feature type="region of interest" description="Disordered" evidence="1">
    <location>
        <begin position="44"/>
        <end position="98"/>
    </location>
</feature>
<proteinExistence type="predicted"/>
<evidence type="ECO:0000256" key="1">
    <source>
        <dbReference type="SAM" id="MobiDB-lite"/>
    </source>
</evidence>
<organism evidence="3 4">
    <name type="scientific">Lactuca sativa</name>
    <name type="common">Garden lettuce</name>
    <dbReference type="NCBI Taxonomy" id="4236"/>
    <lineage>
        <taxon>Eukaryota</taxon>
        <taxon>Viridiplantae</taxon>
        <taxon>Streptophyta</taxon>
        <taxon>Embryophyta</taxon>
        <taxon>Tracheophyta</taxon>
        <taxon>Spermatophyta</taxon>
        <taxon>Magnoliopsida</taxon>
        <taxon>eudicotyledons</taxon>
        <taxon>Gunneridae</taxon>
        <taxon>Pentapetalae</taxon>
        <taxon>asterids</taxon>
        <taxon>campanulids</taxon>
        <taxon>Asterales</taxon>
        <taxon>Asteraceae</taxon>
        <taxon>Cichorioideae</taxon>
        <taxon>Cichorieae</taxon>
        <taxon>Lactucinae</taxon>
        <taxon>Lactuca</taxon>
    </lineage>
</organism>
<evidence type="ECO:0000313" key="4">
    <source>
        <dbReference type="Proteomes" id="UP000235145"/>
    </source>
</evidence>
<dbReference type="InterPro" id="IPR044257">
    <property type="entry name" value="TRM32-like"/>
</dbReference>
<dbReference type="EMBL" id="NBSK02000008">
    <property type="protein sequence ID" value="KAJ0192385.1"/>
    <property type="molecule type" value="Genomic_DNA"/>
</dbReference>
<gene>
    <name evidence="3" type="ORF">LSAT_V11C800418520</name>
</gene>
<dbReference type="InterPro" id="IPR025486">
    <property type="entry name" value="DUF4378"/>
</dbReference>
<name>A0A9R1WX71_LACSA</name>
<evidence type="ECO:0000313" key="3">
    <source>
        <dbReference type="EMBL" id="KAJ0192385.1"/>
    </source>
</evidence>
<dbReference type="AlphaFoldDB" id="A0A9R1WX71"/>
<feature type="compositionally biased region" description="Polar residues" evidence="1">
    <location>
        <begin position="63"/>
        <end position="79"/>
    </location>
</feature>
<dbReference type="Proteomes" id="UP000235145">
    <property type="component" value="Unassembled WGS sequence"/>
</dbReference>
<comment type="caution">
    <text evidence="3">The sequence shown here is derived from an EMBL/GenBank/DDBJ whole genome shotgun (WGS) entry which is preliminary data.</text>
</comment>
<dbReference type="PANTHER" id="PTHR47071">
    <property type="entry name" value="PROTEIN TRM32"/>
    <property type="match status" value="1"/>
</dbReference>
<dbReference type="Pfam" id="PF14309">
    <property type="entry name" value="DUF4378"/>
    <property type="match status" value="1"/>
</dbReference>
<evidence type="ECO:0000259" key="2">
    <source>
        <dbReference type="Pfam" id="PF14309"/>
    </source>
</evidence>